<evidence type="ECO:0000313" key="5">
    <source>
        <dbReference type="Proteomes" id="UP000799444"/>
    </source>
</evidence>
<dbReference type="GO" id="GO:0005829">
    <property type="term" value="C:cytosol"/>
    <property type="evidence" value="ECO:0007669"/>
    <property type="project" value="TreeGrafter"/>
</dbReference>
<name>A0A9P4R906_9PLEO</name>
<dbReference type="FunFam" id="3.90.640.10:FF:000023">
    <property type="entry name" value="Hsp70 chaperone (BiP)"/>
    <property type="match status" value="1"/>
</dbReference>
<feature type="compositionally biased region" description="Acidic residues" evidence="3">
    <location>
        <begin position="492"/>
        <end position="508"/>
    </location>
</feature>
<keyword evidence="2" id="KW-0067">ATP-binding</keyword>
<evidence type="ECO:0000256" key="3">
    <source>
        <dbReference type="SAM" id="MobiDB-lite"/>
    </source>
</evidence>
<keyword evidence="1" id="KW-0547">Nucleotide-binding</keyword>
<reference evidence="4" key="1">
    <citation type="journal article" date="2020" name="Stud. Mycol.">
        <title>101 Dothideomycetes genomes: a test case for predicting lifestyles and emergence of pathogens.</title>
        <authorList>
            <person name="Haridas S."/>
            <person name="Albert R."/>
            <person name="Binder M."/>
            <person name="Bloem J."/>
            <person name="Labutti K."/>
            <person name="Salamov A."/>
            <person name="Andreopoulos B."/>
            <person name="Baker S."/>
            <person name="Barry K."/>
            <person name="Bills G."/>
            <person name="Bluhm B."/>
            <person name="Cannon C."/>
            <person name="Castanera R."/>
            <person name="Culley D."/>
            <person name="Daum C."/>
            <person name="Ezra D."/>
            <person name="Gonzalez J."/>
            <person name="Henrissat B."/>
            <person name="Kuo A."/>
            <person name="Liang C."/>
            <person name="Lipzen A."/>
            <person name="Lutzoni F."/>
            <person name="Magnuson J."/>
            <person name="Mondo S."/>
            <person name="Nolan M."/>
            <person name="Ohm R."/>
            <person name="Pangilinan J."/>
            <person name="Park H.-J."/>
            <person name="Ramirez L."/>
            <person name="Alfaro M."/>
            <person name="Sun H."/>
            <person name="Tritt A."/>
            <person name="Yoshinaga Y."/>
            <person name="Zwiers L.-H."/>
            <person name="Turgeon B."/>
            <person name="Goodwin S."/>
            <person name="Spatafora J."/>
            <person name="Crous P."/>
            <person name="Grigoriev I."/>
        </authorList>
    </citation>
    <scope>NUCLEOTIDE SEQUENCE</scope>
    <source>
        <strain evidence="4">CBS 125425</strain>
    </source>
</reference>
<dbReference type="OrthoDB" id="29851at2759"/>
<comment type="caution">
    <text evidence="4">The sequence shown here is derived from an EMBL/GenBank/DDBJ whole genome shotgun (WGS) entry which is preliminary data.</text>
</comment>
<dbReference type="Pfam" id="PF00012">
    <property type="entry name" value="HSP70"/>
    <property type="match status" value="1"/>
</dbReference>
<keyword evidence="5" id="KW-1185">Reference proteome</keyword>
<dbReference type="FunFam" id="3.30.30.30:FF:000009">
    <property type="entry name" value="Heat shock protein Hsp70"/>
    <property type="match status" value="1"/>
</dbReference>
<evidence type="ECO:0000313" key="4">
    <source>
        <dbReference type="EMBL" id="KAF2741242.1"/>
    </source>
</evidence>
<evidence type="ECO:0000256" key="2">
    <source>
        <dbReference type="ARBA" id="ARBA00022840"/>
    </source>
</evidence>
<organism evidence="4 5">
    <name type="scientific">Polyplosphaeria fusca</name>
    <dbReference type="NCBI Taxonomy" id="682080"/>
    <lineage>
        <taxon>Eukaryota</taxon>
        <taxon>Fungi</taxon>
        <taxon>Dikarya</taxon>
        <taxon>Ascomycota</taxon>
        <taxon>Pezizomycotina</taxon>
        <taxon>Dothideomycetes</taxon>
        <taxon>Pleosporomycetidae</taxon>
        <taxon>Pleosporales</taxon>
        <taxon>Tetraplosphaeriaceae</taxon>
        <taxon>Polyplosphaeria</taxon>
    </lineage>
</organism>
<dbReference type="PRINTS" id="PR00301">
    <property type="entry name" value="HEATSHOCK70"/>
</dbReference>
<evidence type="ECO:0000256" key="1">
    <source>
        <dbReference type="ARBA" id="ARBA00022741"/>
    </source>
</evidence>
<dbReference type="Gene3D" id="3.30.420.40">
    <property type="match status" value="2"/>
</dbReference>
<dbReference type="GO" id="GO:0005524">
    <property type="term" value="F:ATP binding"/>
    <property type="evidence" value="ECO:0007669"/>
    <property type="project" value="UniProtKB-KW"/>
</dbReference>
<dbReference type="PANTHER" id="PTHR45639">
    <property type="entry name" value="HSC70CB, ISOFORM G-RELATED"/>
    <property type="match status" value="1"/>
</dbReference>
<proteinExistence type="predicted"/>
<dbReference type="Gene3D" id="3.30.30.30">
    <property type="match status" value="1"/>
</dbReference>
<dbReference type="PANTHER" id="PTHR45639:SF32">
    <property type="entry name" value="HEAT SHOCK PROTEIN PDR13"/>
    <property type="match status" value="1"/>
</dbReference>
<dbReference type="CDD" id="cd10232">
    <property type="entry name" value="ASKHA_NBD_HSP70_ScSsz1p-like"/>
    <property type="match status" value="1"/>
</dbReference>
<dbReference type="InterPro" id="IPR043129">
    <property type="entry name" value="ATPase_NBD"/>
</dbReference>
<feature type="region of interest" description="Disordered" evidence="3">
    <location>
        <begin position="473"/>
        <end position="511"/>
    </location>
</feature>
<feature type="compositionally biased region" description="Basic and acidic residues" evidence="3">
    <location>
        <begin position="473"/>
        <end position="491"/>
    </location>
</feature>
<dbReference type="EMBL" id="ML996097">
    <property type="protein sequence ID" value="KAF2741242.1"/>
    <property type="molecule type" value="Genomic_DNA"/>
</dbReference>
<protein>
    <submittedName>
        <fullName evidence="4">HSP70-domain-containing protein</fullName>
    </submittedName>
</protein>
<dbReference type="InterPro" id="IPR013126">
    <property type="entry name" value="Hsp_70_fam"/>
</dbReference>
<accession>A0A9P4R906</accession>
<dbReference type="Proteomes" id="UP000799444">
    <property type="component" value="Unassembled WGS sequence"/>
</dbReference>
<gene>
    <name evidence="4" type="ORF">EJ04DRAFT_453530</name>
</gene>
<sequence length="573" mass="61235">MSAENDPAQRVAIGISFGNSYSSIAFTTGDGKAEVIANEDGDRQIPSILSYVEGEELHGAQAKSQLVRNAKNTVTTFRDFLGQDFKAIDPTPCHQSAHPTQSEGTVAFKIRDTEAEEEHTVSVSEITSRHLKRLRNSASDYLGKSVNAAVITVPTNFSSAQKDALNKAAKEAGIEVLQFISEPVAAVLAYDARPDAKLADKITVVADLGGTRSDIAVVASRGGIYTILATIHDYEVSGIQLDQVLIDYFAKEFLKKNKSAGDPRENDRSLAKLKLESEAVKKALSIGTTASFSVESLAGGIDFTATINRTRYDLLASKNMAAFTRLVLHAVEKAELDILDISEIILAGGNSHTPKVASAIAGAFPETTVVLAPSTSPTAINPSELSVRGAAIQASLIEEFDLEDIEQSTHPMVTVTPHLSNAVGVLCISGEESSGIFYPIVDAETPLPVRRTAIIATPREGGDVLIKLAEGSRHIKVTKPEPKPKADKGKDEDDEDDEDDDSEEEEEELREKTWKIANVLSEAAIKGVKKGGKIEVQINIAADMNMNCIFREVGGKGGVRGLLAGPKQANGST</sequence>
<dbReference type="SUPFAM" id="SSF53067">
    <property type="entry name" value="Actin-like ATPase domain"/>
    <property type="match status" value="2"/>
</dbReference>
<dbReference type="GO" id="GO:0005634">
    <property type="term" value="C:nucleus"/>
    <property type="evidence" value="ECO:0007669"/>
    <property type="project" value="TreeGrafter"/>
</dbReference>
<dbReference type="Gene3D" id="3.90.640.10">
    <property type="entry name" value="Actin, Chain A, domain 4"/>
    <property type="match status" value="1"/>
</dbReference>
<dbReference type="GO" id="GO:0140662">
    <property type="term" value="F:ATP-dependent protein folding chaperone"/>
    <property type="evidence" value="ECO:0007669"/>
    <property type="project" value="InterPro"/>
</dbReference>
<dbReference type="AlphaFoldDB" id="A0A9P4R906"/>